<accession>I3XRA5</accession>
<keyword evidence="2" id="KW-1185">Reference proteome</keyword>
<dbReference type="PANTHER" id="PTHR18964:SF149">
    <property type="entry name" value="BIFUNCTIONAL UDP-N-ACETYLGLUCOSAMINE 2-EPIMERASE_N-ACETYLMANNOSAMINE KINASE"/>
    <property type="match status" value="1"/>
</dbReference>
<dbReference type="CDD" id="cd24063">
    <property type="entry name" value="ASKHA_NBD_ROK_ApGLK-like"/>
    <property type="match status" value="1"/>
</dbReference>
<dbReference type="InterPro" id="IPR043129">
    <property type="entry name" value="ATPase_NBD"/>
</dbReference>
<name>I3XRA5_DESAM</name>
<dbReference type="Proteomes" id="UP000006175">
    <property type="component" value="Chromosome"/>
</dbReference>
<dbReference type="Gene3D" id="3.30.420.40">
    <property type="match status" value="2"/>
</dbReference>
<reference evidence="1 2" key="1">
    <citation type="journal article" date="2012" name="J. Bacteriol.">
        <title>Complete Genome Sequence of Desulfurococcus fermentans, a Hyperthermophilic Cellulolytic Crenarchaeon Isolated from a Freshwater Hot Spring in Kamchatka, Russia.</title>
        <authorList>
            <person name="Susanti D."/>
            <person name="Johnson E.F."/>
            <person name="Rodriguez J.R."/>
            <person name="Anderson I."/>
            <person name="Perevalova A.A."/>
            <person name="Kyrpides N."/>
            <person name="Lucas S."/>
            <person name="Han J."/>
            <person name="Lapidus A."/>
            <person name="Cheng J.F."/>
            <person name="Goodwin L."/>
            <person name="Pitluck S."/>
            <person name="Mavrommatis K."/>
            <person name="Peters L."/>
            <person name="Land M.L."/>
            <person name="Hauser L."/>
            <person name="Gopalan V."/>
            <person name="Chan P.P."/>
            <person name="Lowe T.M."/>
            <person name="Atomi H."/>
            <person name="Bonch-Osmolovskaya E.A."/>
            <person name="Woyke T."/>
            <person name="Mukhopadhyay B."/>
        </authorList>
    </citation>
    <scope>NUCLEOTIDE SEQUENCE [LARGE SCALE GENOMIC DNA]</scope>
    <source>
        <strain evidence="1 2">DSM 16532</strain>
    </source>
</reference>
<dbReference type="GO" id="GO:0009384">
    <property type="term" value="F:N-acylmannosamine kinase activity"/>
    <property type="evidence" value="ECO:0007669"/>
    <property type="project" value="TreeGrafter"/>
</dbReference>
<sequence>MIGMARYLAVDLGATKTRIALCSQDRILDKIVFPTPKTGDNTTIAESIVVKAREKWSSILDSVEAVGVASIGPLDLRRGVIVKPPNLLFNEVKLLEPLERILGKRVYVVNDAVAAAWGEKHFGSGRSFENLLYVTLSTGVGGGVIVNNHLLLGKQGNAHEIGHIVVDYNSELKCGCGGYGHWEAYAGGRNLPRVARWLLERNPGLASGSLLAKRILIGEQVTSIDIFTLYRSNDPLALEVVKQFIKATGAGLASAINSYDPEVVIIGGGVFINNIDILLEPIKREAERNIVTTPPLIQPTTLGDDVGLYGALTLAIEPPEELLKLQSSIATR</sequence>
<proteinExistence type="predicted"/>
<dbReference type="AlphaFoldDB" id="I3XRA5"/>
<dbReference type="eggNOG" id="arCOG04280">
    <property type="taxonomic scope" value="Archaea"/>
</dbReference>
<evidence type="ECO:0000313" key="2">
    <source>
        <dbReference type="Proteomes" id="UP000006175"/>
    </source>
</evidence>
<gene>
    <name evidence="1" type="ORF">Desfe_0578</name>
</gene>
<dbReference type="Pfam" id="PF00480">
    <property type="entry name" value="ROK"/>
    <property type="match status" value="1"/>
</dbReference>
<dbReference type="KEGG" id="dfd:Desfe_0578"/>
<dbReference type="EMBL" id="CP003321">
    <property type="protein sequence ID" value="AFL66479.1"/>
    <property type="molecule type" value="Genomic_DNA"/>
</dbReference>
<dbReference type="GO" id="GO:0008761">
    <property type="term" value="F:UDP-N-acetylglucosamine 2-epimerase activity"/>
    <property type="evidence" value="ECO:0007669"/>
    <property type="project" value="TreeGrafter"/>
</dbReference>
<dbReference type="HOGENOM" id="CLU_036604_0_1_2"/>
<dbReference type="PANTHER" id="PTHR18964">
    <property type="entry name" value="ROK (REPRESSOR, ORF, KINASE) FAMILY"/>
    <property type="match status" value="1"/>
</dbReference>
<evidence type="ECO:0000313" key="1">
    <source>
        <dbReference type="EMBL" id="AFL66479.1"/>
    </source>
</evidence>
<dbReference type="SUPFAM" id="SSF53067">
    <property type="entry name" value="Actin-like ATPase domain"/>
    <property type="match status" value="1"/>
</dbReference>
<dbReference type="InterPro" id="IPR000600">
    <property type="entry name" value="ROK"/>
</dbReference>
<protein>
    <submittedName>
        <fullName evidence="1">ROK family protein</fullName>
    </submittedName>
</protein>
<organism evidence="1 2">
    <name type="scientific">Desulfurococcus amylolyticus DSM 16532</name>
    <dbReference type="NCBI Taxonomy" id="768672"/>
    <lineage>
        <taxon>Archaea</taxon>
        <taxon>Thermoproteota</taxon>
        <taxon>Thermoprotei</taxon>
        <taxon>Desulfurococcales</taxon>
        <taxon>Desulfurococcaceae</taxon>
        <taxon>Desulfurococcus</taxon>
    </lineage>
</organism>